<dbReference type="InterPro" id="IPR023753">
    <property type="entry name" value="FAD/NAD-binding_dom"/>
</dbReference>
<dbReference type="InterPro" id="IPR036188">
    <property type="entry name" value="FAD/NAD-bd_sf"/>
</dbReference>
<dbReference type="InterPro" id="IPR041854">
    <property type="entry name" value="BFD-like_2Fe2S-bd_dom_sf"/>
</dbReference>
<accession>A0AAJ2BHS3</accession>
<dbReference type="PRINTS" id="PR00368">
    <property type="entry name" value="FADPNR"/>
</dbReference>
<evidence type="ECO:0000259" key="2">
    <source>
        <dbReference type="Pfam" id="PF07992"/>
    </source>
</evidence>
<dbReference type="Gene3D" id="1.10.10.1100">
    <property type="entry name" value="BFD-like [2Fe-2S]-binding domain"/>
    <property type="match status" value="1"/>
</dbReference>
<dbReference type="AlphaFoldDB" id="A0AAJ2BHS3"/>
<dbReference type="InterPro" id="IPR051691">
    <property type="entry name" value="Metab_Enz_Cyan_OpOx_G3PDH"/>
</dbReference>
<dbReference type="EMBL" id="JAVJAF010000001">
    <property type="protein sequence ID" value="MDR6234498.1"/>
    <property type="molecule type" value="Genomic_DNA"/>
</dbReference>
<dbReference type="InterPro" id="IPR017224">
    <property type="entry name" value="Opine_Oxase_asu/HCN_bsu"/>
</dbReference>
<dbReference type="Proteomes" id="UP001268036">
    <property type="component" value="Unassembled WGS sequence"/>
</dbReference>
<comment type="caution">
    <text evidence="3">The sequence shown here is derived from an EMBL/GenBank/DDBJ whole genome shotgun (WGS) entry which is preliminary data.</text>
</comment>
<dbReference type="Pfam" id="PF07992">
    <property type="entry name" value="Pyr_redox_2"/>
    <property type="match status" value="1"/>
</dbReference>
<evidence type="ECO:0000313" key="4">
    <source>
        <dbReference type="Proteomes" id="UP001268036"/>
    </source>
</evidence>
<dbReference type="GO" id="GO:0016491">
    <property type="term" value="F:oxidoreductase activity"/>
    <property type="evidence" value="ECO:0007669"/>
    <property type="project" value="UniProtKB-KW"/>
</dbReference>
<proteinExistence type="predicted"/>
<feature type="domain" description="FAD/NAD(P)-binding" evidence="2">
    <location>
        <begin position="7"/>
        <end position="288"/>
    </location>
</feature>
<sequence length="411" mass="43195">MTNQRCDLLIVGAGPAGLAAARAASGRGLKLVLLDDNPLPGGQIWRARAGQVAAEVGQLPADVTLLTQTRVAAVLGTHQLLLEDATGSRLLTFDTLILCTGARELLLPFPGWTLPGVTGAGGLQALIKGGVEVAGERIVVAGTGPLLLACAATARQAGARVALVAEQANRRAVLDFGLGLWRWPNKMRQAVQLATLAYRPGTWVEAALGTDRLEAVRLRQGERHWEVACDRLACGYGLVPNVELAQSLGCTTLDGAVAVDDLQRTAQPHILAAGECTGIGGNELAQATGRIAGLVASDQLEAARAAQPEARAWRRFAAQLAQTFALDPAIARLAQPDTLVCRCEDVALGALVGHADWTQAKLRSRCGMGACQGRICGQATRVLLGWTPPAPRFPLQPTRIDSLLALTEDER</sequence>
<evidence type="ECO:0000256" key="1">
    <source>
        <dbReference type="ARBA" id="ARBA00023002"/>
    </source>
</evidence>
<reference evidence="3" key="1">
    <citation type="submission" date="2023-08" db="EMBL/GenBank/DDBJ databases">
        <title>Functional and genomic diversity of the sorghum phyllosphere microbiome.</title>
        <authorList>
            <person name="Shade A."/>
        </authorList>
    </citation>
    <scope>NUCLEOTIDE SEQUENCE</scope>
    <source>
        <strain evidence="3">SORGH_AS_0201</strain>
    </source>
</reference>
<dbReference type="PANTHER" id="PTHR42949">
    <property type="entry name" value="ANAEROBIC GLYCEROL-3-PHOSPHATE DEHYDROGENASE SUBUNIT B"/>
    <property type="match status" value="1"/>
</dbReference>
<dbReference type="RefSeq" id="WP_309758274.1">
    <property type="nucleotide sequence ID" value="NZ_JAVJAF010000001.1"/>
</dbReference>
<dbReference type="PRINTS" id="PR00469">
    <property type="entry name" value="PNDRDTASEII"/>
</dbReference>
<dbReference type="Gene3D" id="3.50.50.60">
    <property type="entry name" value="FAD/NAD(P)-binding domain"/>
    <property type="match status" value="3"/>
</dbReference>
<organism evidence="3 4">
    <name type="scientific">Pseudomonas oryzihabitans</name>
    <dbReference type="NCBI Taxonomy" id="47885"/>
    <lineage>
        <taxon>Bacteria</taxon>
        <taxon>Pseudomonadati</taxon>
        <taxon>Pseudomonadota</taxon>
        <taxon>Gammaproteobacteria</taxon>
        <taxon>Pseudomonadales</taxon>
        <taxon>Pseudomonadaceae</taxon>
        <taxon>Pseudomonas</taxon>
    </lineage>
</organism>
<protein>
    <submittedName>
        <fullName evidence="3">NADPH-dependent 2,4-dienoyl-CoA reductase/sulfur reductase-like enzyme</fullName>
        <ecNumber evidence="3">1.5.99.-</ecNumber>
    </submittedName>
</protein>
<dbReference type="PIRSF" id="PIRSF037495">
    <property type="entry name" value="Opine_OX_OoxA/HcnB"/>
    <property type="match status" value="1"/>
</dbReference>
<dbReference type="EC" id="1.5.99.-" evidence="3"/>
<name>A0AAJ2BHS3_9PSED</name>
<evidence type="ECO:0000313" key="3">
    <source>
        <dbReference type="EMBL" id="MDR6234498.1"/>
    </source>
</evidence>
<gene>
    <name evidence="3" type="ORF">QE440_002239</name>
</gene>
<dbReference type="SUPFAM" id="SSF51905">
    <property type="entry name" value="FAD/NAD(P)-binding domain"/>
    <property type="match status" value="1"/>
</dbReference>
<dbReference type="PANTHER" id="PTHR42949:SF3">
    <property type="entry name" value="ANAEROBIC GLYCEROL-3-PHOSPHATE DEHYDROGENASE SUBUNIT B"/>
    <property type="match status" value="1"/>
</dbReference>
<keyword evidence="1 3" id="KW-0560">Oxidoreductase</keyword>